<proteinExistence type="predicted"/>
<dbReference type="EMBL" id="JBIMSO010000022">
    <property type="protein sequence ID" value="MFH5207525.1"/>
    <property type="molecule type" value="Genomic_DNA"/>
</dbReference>
<evidence type="ECO:0000313" key="6">
    <source>
        <dbReference type="Proteomes" id="UP001609219"/>
    </source>
</evidence>
<sequence>MDPLLLVVLIVASLVLVVGAMAVSVRRSRRVRRDTVIDGAVIEVATEYEFFGRILSALVRAIE</sequence>
<dbReference type="Proteomes" id="UP001609176">
    <property type="component" value="Unassembled WGS sequence"/>
</dbReference>
<protein>
    <recommendedName>
        <fullName evidence="7">Secreted protein</fullName>
    </recommendedName>
</protein>
<dbReference type="Proteomes" id="UP001609219">
    <property type="component" value="Unassembled WGS sequence"/>
</dbReference>
<dbReference type="RefSeq" id="WP_395112919.1">
    <property type="nucleotide sequence ID" value="NZ_JBIMSN010000060.1"/>
</dbReference>
<reference evidence="4 5" key="1">
    <citation type="submission" date="2024-10" db="EMBL/GenBank/DDBJ databases">
        <authorList>
            <person name="Riesco R."/>
        </authorList>
    </citation>
    <scope>NUCLEOTIDE SEQUENCE [LARGE SCALE GENOMIC DNA]</scope>
    <source>
        <strain evidence="3 5">NCIMB 15448</strain>
        <strain evidence="1 4">NCIMB 15449</strain>
        <strain evidence="2 6">NCIMB 15450</strain>
    </source>
</reference>
<comment type="caution">
    <text evidence="3">The sequence shown here is derived from an EMBL/GenBank/DDBJ whole genome shotgun (WGS) entry which is preliminary data.</text>
</comment>
<dbReference type="EMBL" id="JBIMSP010000006">
    <property type="protein sequence ID" value="MFH5241521.1"/>
    <property type="molecule type" value="Genomic_DNA"/>
</dbReference>
<dbReference type="EMBL" id="JBIMSN010000060">
    <property type="protein sequence ID" value="MFH5229885.1"/>
    <property type="molecule type" value="Genomic_DNA"/>
</dbReference>
<accession>A0ABW7KM68</accession>
<name>A0ABW7KM68_9NOCA</name>
<evidence type="ECO:0008006" key="7">
    <source>
        <dbReference type="Google" id="ProtNLM"/>
    </source>
</evidence>
<keyword evidence="6" id="KW-1185">Reference proteome</keyword>
<evidence type="ECO:0000313" key="2">
    <source>
        <dbReference type="EMBL" id="MFH5229885.1"/>
    </source>
</evidence>
<organism evidence="3 5">
    <name type="scientific">Antrihabitans spumae</name>
    <dbReference type="NCBI Taxonomy" id="3373370"/>
    <lineage>
        <taxon>Bacteria</taxon>
        <taxon>Bacillati</taxon>
        <taxon>Actinomycetota</taxon>
        <taxon>Actinomycetes</taxon>
        <taxon>Mycobacteriales</taxon>
        <taxon>Nocardiaceae</taxon>
        <taxon>Antrihabitans</taxon>
    </lineage>
</organism>
<evidence type="ECO:0000313" key="1">
    <source>
        <dbReference type="EMBL" id="MFH5207525.1"/>
    </source>
</evidence>
<evidence type="ECO:0000313" key="4">
    <source>
        <dbReference type="Proteomes" id="UP001609175"/>
    </source>
</evidence>
<evidence type="ECO:0000313" key="5">
    <source>
        <dbReference type="Proteomes" id="UP001609176"/>
    </source>
</evidence>
<evidence type="ECO:0000313" key="3">
    <source>
        <dbReference type="EMBL" id="MFH5241521.1"/>
    </source>
</evidence>
<dbReference type="Proteomes" id="UP001609175">
    <property type="component" value="Unassembled WGS sequence"/>
</dbReference>
<gene>
    <name evidence="3" type="ORF">ACHIPV_06410</name>
    <name evidence="1" type="ORF">ACHIPZ_04725</name>
    <name evidence="2" type="ORF">ACHIRB_15075</name>
</gene>